<dbReference type="InterPro" id="IPR036758">
    <property type="entry name" value="At5g01610-like"/>
</dbReference>
<organism evidence="1">
    <name type="scientific">Sesamum angustifolium</name>
    <dbReference type="NCBI Taxonomy" id="2727405"/>
    <lineage>
        <taxon>Eukaryota</taxon>
        <taxon>Viridiplantae</taxon>
        <taxon>Streptophyta</taxon>
        <taxon>Embryophyta</taxon>
        <taxon>Tracheophyta</taxon>
        <taxon>Spermatophyta</taxon>
        <taxon>Magnoliopsida</taxon>
        <taxon>eudicotyledons</taxon>
        <taxon>Gunneridae</taxon>
        <taxon>Pentapetalae</taxon>
        <taxon>asterids</taxon>
        <taxon>lamiids</taxon>
        <taxon>Lamiales</taxon>
        <taxon>Pedaliaceae</taxon>
        <taxon>Sesamum</taxon>
    </lineage>
</organism>
<reference evidence="1" key="1">
    <citation type="submission" date="2020-06" db="EMBL/GenBank/DDBJ databases">
        <authorList>
            <person name="Li T."/>
            <person name="Hu X."/>
            <person name="Zhang T."/>
            <person name="Song X."/>
            <person name="Zhang H."/>
            <person name="Dai N."/>
            <person name="Sheng W."/>
            <person name="Hou X."/>
            <person name="Wei L."/>
        </authorList>
    </citation>
    <scope>NUCLEOTIDE SEQUENCE</scope>
    <source>
        <strain evidence="1">G01</strain>
        <tissue evidence="1">Leaf</tissue>
    </source>
</reference>
<sequence>MSCEVEFIQCLPRASISRKLLAVSQILGKQNPSIIYGFLLQASLFFPSLSSLHPLLLRPSLVPTAPPAPKPTVYDLLPKYGLPSGLLPDSVLDYTLSQDGEFEVTLQKPCYIDFDYLVYYDKKITGKLNLGSITDLKGIQVQRFYFLWFDVDEIRVDLPPSDSIYFTVGIINKKLDVDQFLTVRSCKDKALTLREVLQ</sequence>
<dbReference type="SUPFAM" id="SSF141562">
    <property type="entry name" value="At5g01610-like"/>
    <property type="match status" value="1"/>
</dbReference>
<accession>A0AAW2QP92</accession>
<reference evidence="1" key="2">
    <citation type="journal article" date="2024" name="Plant">
        <title>Genomic evolution and insights into agronomic trait innovations of Sesamum species.</title>
        <authorList>
            <person name="Miao H."/>
            <person name="Wang L."/>
            <person name="Qu L."/>
            <person name="Liu H."/>
            <person name="Sun Y."/>
            <person name="Le M."/>
            <person name="Wang Q."/>
            <person name="Wei S."/>
            <person name="Zheng Y."/>
            <person name="Lin W."/>
            <person name="Duan Y."/>
            <person name="Cao H."/>
            <person name="Xiong S."/>
            <person name="Wang X."/>
            <person name="Wei L."/>
            <person name="Li C."/>
            <person name="Ma Q."/>
            <person name="Ju M."/>
            <person name="Zhao R."/>
            <person name="Li G."/>
            <person name="Mu C."/>
            <person name="Tian Q."/>
            <person name="Mei H."/>
            <person name="Zhang T."/>
            <person name="Gao T."/>
            <person name="Zhang H."/>
        </authorList>
    </citation>
    <scope>NUCLEOTIDE SEQUENCE</scope>
    <source>
        <strain evidence="1">G01</strain>
    </source>
</reference>
<proteinExistence type="predicted"/>
<dbReference type="EMBL" id="JACGWK010000002">
    <property type="protein sequence ID" value="KAL0369385.1"/>
    <property type="molecule type" value="Genomic_DNA"/>
</dbReference>
<dbReference type="PANTHER" id="PTHR31676">
    <property type="entry name" value="T31J12.3 PROTEIN-RELATED"/>
    <property type="match status" value="1"/>
</dbReference>
<name>A0AAW2QP92_9LAMI</name>
<dbReference type="PANTHER" id="PTHR31676:SF71">
    <property type="entry name" value="EXPRESSED PROTEIN"/>
    <property type="match status" value="1"/>
</dbReference>
<dbReference type="Gene3D" id="2.30.240.10">
    <property type="entry name" value="At5g01610-like"/>
    <property type="match status" value="1"/>
</dbReference>
<dbReference type="Pfam" id="PF04398">
    <property type="entry name" value="DUF538"/>
    <property type="match status" value="1"/>
</dbReference>
<comment type="caution">
    <text evidence="1">The sequence shown here is derived from an EMBL/GenBank/DDBJ whole genome shotgun (WGS) entry which is preliminary data.</text>
</comment>
<evidence type="ECO:0000313" key="1">
    <source>
        <dbReference type="EMBL" id="KAL0369385.1"/>
    </source>
</evidence>
<gene>
    <name evidence="1" type="ORF">Sangu_0256600</name>
</gene>
<dbReference type="AlphaFoldDB" id="A0AAW2QP92"/>
<protein>
    <submittedName>
        <fullName evidence="1">Uncharacterized protein</fullName>
    </submittedName>
</protein>
<dbReference type="InterPro" id="IPR007493">
    <property type="entry name" value="DUF538"/>
</dbReference>